<comment type="caution">
    <text evidence="5">The sequence shown here is derived from an EMBL/GenBank/DDBJ whole genome shotgun (WGS) entry which is preliminary data.</text>
</comment>
<gene>
    <name evidence="5" type="ORF">ITX44_22710</name>
</gene>
<keyword evidence="3" id="KW-0804">Transcription</keyword>
<dbReference type="PROSITE" id="PS50932">
    <property type="entry name" value="HTH_LACI_2"/>
    <property type="match status" value="1"/>
</dbReference>
<dbReference type="RefSeq" id="WP_205359158.1">
    <property type="nucleotide sequence ID" value="NZ_JADKYB010000012.1"/>
</dbReference>
<dbReference type="Pfam" id="PF00356">
    <property type="entry name" value="LacI"/>
    <property type="match status" value="1"/>
</dbReference>
<proteinExistence type="predicted"/>
<dbReference type="Proteomes" id="UP000749040">
    <property type="component" value="Unassembled WGS sequence"/>
</dbReference>
<protein>
    <submittedName>
        <fullName evidence="5">LacI family DNA-binding transcriptional regulator</fullName>
    </submittedName>
</protein>
<dbReference type="InterPro" id="IPR010982">
    <property type="entry name" value="Lambda_DNA-bd_dom_sf"/>
</dbReference>
<dbReference type="CDD" id="cd01392">
    <property type="entry name" value="HTH_LacI"/>
    <property type="match status" value="1"/>
</dbReference>
<dbReference type="InterPro" id="IPR000843">
    <property type="entry name" value="HTH_LacI"/>
</dbReference>
<keyword evidence="1" id="KW-0805">Transcription regulation</keyword>
<dbReference type="SMART" id="SM00354">
    <property type="entry name" value="HTH_LACI"/>
    <property type="match status" value="1"/>
</dbReference>
<organism evidence="5 6">
    <name type="scientific">Actinacidiphila acididurans</name>
    <dbReference type="NCBI Taxonomy" id="2784346"/>
    <lineage>
        <taxon>Bacteria</taxon>
        <taxon>Bacillati</taxon>
        <taxon>Actinomycetota</taxon>
        <taxon>Actinomycetes</taxon>
        <taxon>Kitasatosporales</taxon>
        <taxon>Streptomycetaceae</taxon>
        <taxon>Actinacidiphila</taxon>
    </lineage>
</organism>
<sequence length="339" mass="36652">MATARLRDVAERAGVSIRTVSNVVNGYAQVSEETRRRVEKAVAELGYRPNLLARNLKRGRTGLLALVVPELDVPYFSELARAVIAEARTYGYTVVIDQTDGEPDRERELIMRGASAALFDGVILSPLSLSQADLARRDGSDPLVLLGERIAESPYDHVAIDNVAAAYTATEHLLDLGRTRIAAVGDQPYDTGETAQLRTRGYRDAHAARGLAVDESLVVATPRFHRSDGAAAMAALLDRPDGPPDAVFCYNDLLALGAIRTLLTRGLRIPEDVAVVGFDDIEAGRYNTPTLTTISPDKAAIARLAVQRITGRLGDGPQQPPVELWAPHRLEIRESTAGS</sequence>
<dbReference type="SUPFAM" id="SSF53822">
    <property type="entry name" value="Periplasmic binding protein-like I"/>
    <property type="match status" value="1"/>
</dbReference>
<evidence type="ECO:0000256" key="3">
    <source>
        <dbReference type="ARBA" id="ARBA00023163"/>
    </source>
</evidence>
<dbReference type="EMBL" id="JADKYB010000012">
    <property type="protein sequence ID" value="MBM9507295.1"/>
    <property type="molecule type" value="Genomic_DNA"/>
</dbReference>
<dbReference type="PANTHER" id="PTHR30146:SF153">
    <property type="entry name" value="LACTOSE OPERON REPRESSOR"/>
    <property type="match status" value="1"/>
</dbReference>
<dbReference type="Gene3D" id="1.10.260.40">
    <property type="entry name" value="lambda repressor-like DNA-binding domains"/>
    <property type="match status" value="1"/>
</dbReference>
<evidence type="ECO:0000259" key="4">
    <source>
        <dbReference type="PROSITE" id="PS50932"/>
    </source>
</evidence>
<dbReference type="Pfam" id="PF13377">
    <property type="entry name" value="Peripla_BP_3"/>
    <property type="match status" value="1"/>
</dbReference>
<evidence type="ECO:0000313" key="6">
    <source>
        <dbReference type="Proteomes" id="UP000749040"/>
    </source>
</evidence>
<evidence type="ECO:0000256" key="2">
    <source>
        <dbReference type="ARBA" id="ARBA00023125"/>
    </source>
</evidence>
<dbReference type="GO" id="GO:0003677">
    <property type="term" value="F:DNA binding"/>
    <property type="evidence" value="ECO:0007669"/>
    <property type="project" value="UniProtKB-KW"/>
</dbReference>
<dbReference type="SUPFAM" id="SSF47413">
    <property type="entry name" value="lambda repressor-like DNA-binding domains"/>
    <property type="match status" value="1"/>
</dbReference>
<evidence type="ECO:0000256" key="1">
    <source>
        <dbReference type="ARBA" id="ARBA00023015"/>
    </source>
</evidence>
<dbReference type="PROSITE" id="PS00356">
    <property type="entry name" value="HTH_LACI_1"/>
    <property type="match status" value="1"/>
</dbReference>
<reference evidence="5 6" key="1">
    <citation type="submission" date="2021-01" db="EMBL/GenBank/DDBJ databases">
        <title>Streptomyces acididurans sp. nov., isolated from a peat swamp forest soil.</title>
        <authorList>
            <person name="Chantavorakit T."/>
            <person name="Duangmal K."/>
        </authorList>
    </citation>
    <scope>NUCLEOTIDE SEQUENCE [LARGE SCALE GENOMIC DNA]</scope>
    <source>
        <strain evidence="5 6">KK5PA1</strain>
    </source>
</reference>
<feature type="domain" description="HTH lacI-type" evidence="4">
    <location>
        <begin position="4"/>
        <end position="58"/>
    </location>
</feature>
<dbReference type="Gene3D" id="3.40.50.2300">
    <property type="match status" value="2"/>
</dbReference>
<keyword evidence="6" id="KW-1185">Reference proteome</keyword>
<name>A0ABS2TVC9_9ACTN</name>
<dbReference type="CDD" id="cd06267">
    <property type="entry name" value="PBP1_LacI_sugar_binding-like"/>
    <property type="match status" value="1"/>
</dbReference>
<dbReference type="InterPro" id="IPR046335">
    <property type="entry name" value="LacI/GalR-like_sensor"/>
</dbReference>
<dbReference type="PANTHER" id="PTHR30146">
    <property type="entry name" value="LACI-RELATED TRANSCRIPTIONAL REPRESSOR"/>
    <property type="match status" value="1"/>
</dbReference>
<evidence type="ECO:0000313" key="5">
    <source>
        <dbReference type="EMBL" id="MBM9507295.1"/>
    </source>
</evidence>
<accession>A0ABS2TVC9</accession>
<keyword evidence="2 5" id="KW-0238">DNA-binding</keyword>
<dbReference type="InterPro" id="IPR028082">
    <property type="entry name" value="Peripla_BP_I"/>
</dbReference>